<proteinExistence type="predicted"/>
<evidence type="ECO:0000313" key="1">
    <source>
        <dbReference type="EMBL" id="KAE8322118.1"/>
    </source>
</evidence>
<organism evidence="1 2">
    <name type="scientific">Aspergillus sergii</name>
    <dbReference type="NCBI Taxonomy" id="1034303"/>
    <lineage>
        <taxon>Eukaryota</taxon>
        <taxon>Fungi</taxon>
        <taxon>Dikarya</taxon>
        <taxon>Ascomycota</taxon>
        <taxon>Pezizomycotina</taxon>
        <taxon>Eurotiomycetes</taxon>
        <taxon>Eurotiomycetidae</taxon>
        <taxon>Eurotiales</taxon>
        <taxon>Aspergillaceae</taxon>
        <taxon>Aspergillus</taxon>
        <taxon>Aspergillus subgen. Circumdati</taxon>
    </lineage>
</organism>
<reference evidence="2" key="1">
    <citation type="submission" date="2019-04" db="EMBL/GenBank/DDBJ databases">
        <title>Friends and foes A comparative genomics studyof 23 Aspergillus species from section Flavi.</title>
        <authorList>
            <consortium name="DOE Joint Genome Institute"/>
            <person name="Kjaerbolling I."/>
            <person name="Vesth T."/>
            <person name="Frisvad J.C."/>
            <person name="Nybo J.L."/>
            <person name="Theobald S."/>
            <person name="Kildgaard S."/>
            <person name="Isbrandt T."/>
            <person name="Kuo A."/>
            <person name="Sato A."/>
            <person name="Lyhne E.K."/>
            <person name="Kogle M.E."/>
            <person name="Wiebenga A."/>
            <person name="Kun R.S."/>
            <person name="Lubbers R.J."/>
            <person name="Makela M.R."/>
            <person name="Barry K."/>
            <person name="Chovatia M."/>
            <person name="Clum A."/>
            <person name="Daum C."/>
            <person name="Haridas S."/>
            <person name="He G."/>
            <person name="LaButti K."/>
            <person name="Lipzen A."/>
            <person name="Mondo S."/>
            <person name="Riley R."/>
            <person name="Salamov A."/>
            <person name="Simmons B.A."/>
            <person name="Magnuson J.K."/>
            <person name="Henrissat B."/>
            <person name="Mortensen U.H."/>
            <person name="Larsen T.O."/>
            <person name="Devries R.P."/>
            <person name="Grigoriev I.V."/>
            <person name="Machida M."/>
            <person name="Baker S.E."/>
            <person name="Andersen M.R."/>
        </authorList>
    </citation>
    <scope>NUCLEOTIDE SEQUENCE [LARGE SCALE GENOMIC DNA]</scope>
    <source>
        <strain evidence="2">CBS 130017</strain>
    </source>
</reference>
<sequence>METPSSIRSTYPHTYITSAALSNPLSKWPAIGLAQVLIQILCLSFPPLRAVSSFSEQILCCLGLDVVITLPLAELPVIFFFFFCPLLSTPTMVGGVSGVAMYPTCEKGMYAVDGYETCTPPCTFSRQRGLDLRHY</sequence>
<name>A0A5N6WNF5_9EURO</name>
<accession>A0A5N6WNF5</accession>
<dbReference type="Proteomes" id="UP000325945">
    <property type="component" value="Unassembled WGS sequence"/>
</dbReference>
<protein>
    <submittedName>
        <fullName evidence="1">Uncharacterized protein</fullName>
    </submittedName>
</protein>
<gene>
    <name evidence="1" type="ORF">BDV39DRAFT_184351</name>
</gene>
<evidence type="ECO:0000313" key="2">
    <source>
        <dbReference type="Proteomes" id="UP000325945"/>
    </source>
</evidence>
<dbReference type="EMBL" id="ML741852">
    <property type="protein sequence ID" value="KAE8322118.1"/>
    <property type="molecule type" value="Genomic_DNA"/>
</dbReference>
<dbReference type="AlphaFoldDB" id="A0A5N6WNF5"/>
<keyword evidence="2" id="KW-1185">Reference proteome</keyword>